<evidence type="ECO:0000256" key="1">
    <source>
        <dbReference type="ARBA" id="ARBA00012528"/>
    </source>
</evidence>
<dbReference type="InterPro" id="IPR043128">
    <property type="entry name" value="Rev_trsase/Diguanyl_cyclase"/>
</dbReference>
<dbReference type="EC" id="2.7.7.65" evidence="1"/>
<dbReference type="PANTHER" id="PTHR45138:SF24">
    <property type="entry name" value="DIGUANYLATE CYCLASE DGCC-RELATED"/>
    <property type="match status" value="1"/>
</dbReference>
<dbReference type="PROSITE" id="PS50887">
    <property type="entry name" value="GGDEF"/>
    <property type="match status" value="1"/>
</dbReference>
<reference evidence="3" key="1">
    <citation type="submission" date="2020-10" db="EMBL/GenBank/DDBJ databases">
        <title>Bacterium isolated from coastal waters sediment.</title>
        <authorList>
            <person name="Chen R.-J."/>
            <person name="Lu D.-C."/>
            <person name="Zhu K.-L."/>
            <person name="Du Z.-J."/>
        </authorList>
    </citation>
    <scope>NUCLEOTIDE SEQUENCE</scope>
    <source>
        <strain evidence="3">N1Y112</strain>
    </source>
</reference>
<dbReference type="EMBL" id="JADEYS010000016">
    <property type="protein sequence ID" value="MBE9398561.1"/>
    <property type="molecule type" value="Genomic_DNA"/>
</dbReference>
<dbReference type="RefSeq" id="WP_193954195.1">
    <property type="nucleotide sequence ID" value="NZ_JADEYS010000016.1"/>
</dbReference>
<comment type="caution">
    <text evidence="3">The sequence shown here is derived from an EMBL/GenBank/DDBJ whole genome shotgun (WGS) entry which is preliminary data.</text>
</comment>
<dbReference type="GO" id="GO:1902201">
    <property type="term" value="P:negative regulation of bacterial-type flagellum-dependent cell motility"/>
    <property type="evidence" value="ECO:0007669"/>
    <property type="project" value="TreeGrafter"/>
</dbReference>
<dbReference type="InterPro" id="IPR000160">
    <property type="entry name" value="GGDEF_dom"/>
</dbReference>
<proteinExistence type="predicted"/>
<dbReference type="Gene3D" id="3.30.70.270">
    <property type="match status" value="1"/>
</dbReference>
<organism evidence="3 4">
    <name type="scientific">Pontibacterium sinense</name>
    <dbReference type="NCBI Taxonomy" id="2781979"/>
    <lineage>
        <taxon>Bacteria</taxon>
        <taxon>Pseudomonadati</taxon>
        <taxon>Pseudomonadota</taxon>
        <taxon>Gammaproteobacteria</taxon>
        <taxon>Oceanospirillales</taxon>
        <taxon>Oceanospirillaceae</taxon>
        <taxon>Pontibacterium</taxon>
    </lineage>
</organism>
<dbReference type="NCBIfam" id="TIGR00254">
    <property type="entry name" value="GGDEF"/>
    <property type="match status" value="1"/>
</dbReference>
<dbReference type="Proteomes" id="UP000640333">
    <property type="component" value="Unassembled WGS sequence"/>
</dbReference>
<evidence type="ECO:0000313" key="4">
    <source>
        <dbReference type="Proteomes" id="UP000640333"/>
    </source>
</evidence>
<name>A0A8J7K7S2_9GAMM</name>
<keyword evidence="4" id="KW-1185">Reference proteome</keyword>
<dbReference type="SUPFAM" id="SSF55073">
    <property type="entry name" value="Nucleotide cyclase"/>
    <property type="match status" value="1"/>
</dbReference>
<dbReference type="InterPro" id="IPR050469">
    <property type="entry name" value="Diguanylate_Cyclase"/>
</dbReference>
<dbReference type="SMART" id="SM00267">
    <property type="entry name" value="GGDEF"/>
    <property type="match status" value="1"/>
</dbReference>
<dbReference type="PANTHER" id="PTHR45138">
    <property type="entry name" value="REGULATORY COMPONENTS OF SENSORY TRANSDUCTION SYSTEM"/>
    <property type="match status" value="1"/>
</dbReference>
<dbReference type="GO" id="GO:0043709">
    <property type="term" value="P:cell adhesion involved in single-species biofilm formation"/>
    <property type="evidence" value="ECO:0007669"/>
    <property type="project" value="TreeGrafter"/>
</dbReference>
<protein>
    <recommendedName>
        <fullName evidence="1">diguanylate cyclase</fullName>
        <ecNumber evidence="1">2.7.7.65</ecNumber>
    </recommendedName>
</protein>
<dbReference type="GO" id="GO:0052621">
    <property type="term" value="F:diguanylate cyclase activity"/>
    <property type="evidence" value="ECO:0007669"/>
    <property type="project" value="UniProtKB-EC"/>
</dbReference>
<feature type="domain" description="GGDEF" evidence="2">
    <location>
        <begin position="165"/>
        <end position="298"/>
    </location>
</feature>
<evidence type="ECO:0000259" key="2">
    <source>
        <dbReference type="PROSITE" id="PS50887"/>
    </source>
</evidence>
<dbReference type="InterPro" id="IPR029787">
    <property type="entry name" value="Nucleotide_cyclase"/>
</dbReference>
<gene>
    <name evidence="3" type="ORF">IOQ59_14990</name>
</gene>
<dbReference type="Pfam" id="PF00990">
    <property type="entry name" value="GGDEF"/>
    <property type="match status" value="1"/>
</dbReference>
<accession>A0A8J7K7S2</accession>
<dbReference type="AlphaFoldDB" id="A0A8J7K7S2"/>
<evidence type="ECO:0000313" key="3">
    <source>
        <dbReference type="EMBL" id="MBE9398561.1"/>
    </source>
</evidence>
<dbReference type="GO" id="GO:0005886">
    <property type="term" value="C:plasma membrane"/>
    <property type="evidence" value="ECO:0007669"/>
    <property type="project" value="TreeGrafter"/>
</dbReference>
<dbReference type="CDD" id="cd01949">
    <property type="entry name" value="GGDEF"/>
    <property type="match status" value="1"/>
</dbReference>
<sequence>MSEDNSLAVTQLDALISTLEESVLFLNGEAKVISYSVGSNQWLNPMILLGHAANEVLPETVVASLNTVLDKAATDGVQQLEQLVRPDSAPLLKEAGLKEALWLRLSIAPSGDGWVLVVRDVSEQKRLSRRSGGQSQRDILTGAYNRRTLIPVIEQAVAQAQRYDWICSILVIDVDDLTAINTKYGWDAGDQILQQMVRTLDATKRTADFLARISDDRLALFLPETNREQALLASERVLKIARDMVIEVDAAAVPFTVSIGAATLNGVEDTSARMLDRAEDNLAVASQSGGNRAEGDEA</sequence>